<evidence type="ECO:0000259" key="6">
    <source>
        <dbReference type="SMART" id="SM00382"/>
    </source>
</evidence>
<evidence type="ECO:0000256" key="5">
    <source>
        <dbReference type="ARBA" id="ARBA00022840"/>
    </source>
</evidence>
<sequence>MANLFDAARRRPLADRMRPATFDAFLGQDHLVGDGKPLRRLLESRGPIPSMILWGPPGCGKTTLARLISLHAGLAFEEFSAVTSGVKEARAVIAAARHRAEPTILFVDEIHRFNRAQQDAFLPCVEDGTVILIGATTENPSFEVNAPLLSRCAVYMLHALADEQVGTLLDRAGIEMRDGARDALVGLAGGDARAALNVLETTAASGDVTAERVREVAQRRVLRYDKDREEHYNVVSAFIKSMRGSDADAALYWMARMLEAGEDPLFVSRRMVIFASEDVGNADPRALLVANAAKEAVDFVGMPEGWIPLAQAATYLSTAPKSNASYKAYLAAREDVEKTRNDPVPLHLRNAPTKLMKDLEYGKGYQYAHDFEGAKTDQQHLPENLRGREYYKPGTAGFETEIRRRIEEHRAARRKPPSI</sequence>
<dbReference type="Pfam" id="PF16193">
    <property type="entry name" value="AAA_assoc_2"/>
    <property type="match status" value="1"/>
</dbReference>
<keyword evidence="5" id="KW-0067">ATP-binding</keyword>
<dbReference type="Pfam" id="PF12002">
    <property type="entry name" value="MgsA_C"/>
    <property type="match status" value="1"/>
</dbReference>
<dbReference type="GO" id="GO:0000731">
    <property type="term" value="P:DNA synthesis involved in DNA repair"/>
    <property type="evidence" value="ECO:0007669"/>
    <property type="project" value="TreeGrafter"/>
</dbReference>
<dbReference type="GO" id="GO:0003677">
    <property type="term" value="F:DNA binding"/>
    <property type="evidence" value="ECO:0007669"/>
    <property type="project" value="InterPro"/>
</dbReference>
<dbReference type="InterPro" id="IPR027417">
    <property type="entry name" value="P-loop_NTPase"/>
</dbReference>
<dbReference type="CDD" id="cd18139">
    <property type="entry name" value="HLD_clamp_RarA"/>
    <property type="match status" value="1"/>
</dbReference>
<dbReference type="GO" id="GO:0006261">
    <property type="term" value="P:DNA-templated DNA replication"/>
    <property type="evidence" value="ECO:0007669"/>
    <property type="project" value="TreeGrafter"/>
</dbReference>
<comment type="similarity">
    <text evidence="2">Belongs to the AAA ATPase family. RarA/MGS1/WRNIP1 subfamily.</text>
</comment>
<dbReference type="InterPro" id="IPR051314">
    <property type="entry name" value="AAA_ATPase_RarA/MGS1/WRNIP1"/>
</dbReference>
<evidence type="ECO:0000256" key="3">
    <source>
        <dbReference type="ARBA" id="ARBA00022705"/>
    </source>
</evidence>
<dbReference type="EMBL" id="MFKF01000406">
    <property type="protein sequence ID" value="OGG44334.1"/>
    <property type="molecule type" value="Genomic_DNA"/>
</dbReference>
<proteinExistence type="inferred from homology"/>
<dbReference type="InterPro" id="IPR021886">
    <property type="entry name" value="MgsA_C"/>
</dbReference>
<organism evidence="7 8">
    <name type="scientific">Handelsmanbacteria sp. (strain RIFCSPLOWO2_12_FULL_64_10)</name>
    <dbReference type="NCBI Taxonomy" id="1817868"/>
    <lineage>
        <taxon>Bacteria</taxon>
        <taxon>Candidatus Handelsmaniibacteriota</taxon>
    </lineage>
</organism>
<dbReference type="GO" id="GO:0005524">
    <property type="term" value="F:ATP binding"/>
    <property type="evidence" value="ECO:0007669"/>
    <property type="project" value="UniProtKB-KW"/>
</dbReference>
<evidence type="ECO:0000313" key="8">
    <source>
        <dbReference type="Proteomes" id="UP000178606"/>
    </source>
</evidence>
<dbReference type="SUPFAM" id="SSF52540">
    <property type="entry name" value="P-loop containing nucleoside triphosphate hydrolases"/>
    <property type="match status" value="1"/>
</dbReference>
<evidence type="ECO:0000256" key="4">
    <source>
        <dbReference type="ARBA" id="ARBA00022741"/>
    </source>
</evidence>
<dbReference type="InterPro" id="IPR003959">
    <property type="entry name" value="ATPase_AAA_core"/>
</dbReference>
<dbReference type="Gene3D" id="1.10.3710.10">
    <property type="entry name" value="DNA polymerase III clamp loader subunits, C-terminal domain"/>
    <property type="match status" value="1"/>
</dbReference>
<dbReference type="SUPFAM" id="SSF48019">
    <property type="entry name" value="post-AAA+ oligomerization domain-like"/>
    <property type="match status" value="1"/>
</dbReference>
<evidence type="ECO:0000256" key="1">
    <source>
        <dbReference type="ARBA" id="ARBA00002393"/>
    </source>
</evidence>
<dbReference type="Pfam" id="PF00004">
    <property type="entry name" value="AAA"/>
    <property type="match status" value="1"/>
</dbReference>
<comment type="function">
    <text evidence="1">DNA-dependent ATPase that plays important roles in cellular responses to stalled DNA replication processes.</text>
</comment>
<gene>
    <name evidence="7" type="ORF">A3F84_04410</name>
</gene>
<dbReference type="Proteomes" id="UP000178606">
    <property type="component" value="Unassembled WGS sequence"/>
</dbReference>
<protein>
    <submittedName>
        <fullName evidence="7">AAA family ATPase</fullName>
    </submittedName>
</protein>
<dbReference type="PANTHER" id="PTHR13779:SF7">
    <property type="entry name" value="ATPASE WRNIP1"/>
    <property type="match status" value="1"/>
</dbReference>
<feature type="domain" description="AAA+ ATPase" evidence="6">
    <location>
        <begin position="47"/>
        <end position="160"/>
    </location>
</feature>
<dbReference type="Gene3D" id="1.10.8.60">
    <property type="match status" value="1"/>
</dbReference>
<dbReference type="FunFam" id="1.20.272.10:FF:000001">
    <property type="entry name" value="Putative AAA family ATPase"/>
    <property type="match status" value="1"/>
</dbReference>
<keyword evidence="4" id="KW-0547">Nucleotide-binding</keyword>
<comment type="caution">
    <text evidence="7">The sequence shown here is derived from an EMBL/GenBank/DDBJ whole genome shotgun (WGS) entry which is preliminary data.</text>
</comment>
<evidence type="ECO:0000256" key="2">
    <source>
        <dbReference type="ARBA" id="ARBA00008959"/>
    </source>
</evidence>
<dbReference type="CDD" id="cd00009">
    <property type="entry name" value="AAA"/>
    <property type="match status" value="1"/>
</dbReference>
<dbReference type="InterPro" id="IPR003593">
    <property type="entry name" value="AAA+_ATPase"/>
</dbReference>
<dbReference type="InterPro" id="IPR008921">
    <property type="entry name" value="DNA_pol3_clamp-load_cplx_C"/>
</dbReference>
<dbReference type="GO" id="GO:0017116">
    <property type="term" value="F:single-stranded DNA helicase activity"/>
    <property type="evidence" value="ECO:0007669"/>
    <property type="project" value="TreeGrafter"/>
</dbReference>
<dbReference type="AlphaFoldDB" id="A0A1F6C589"/>
<dbReference type="GO" id="GO:0016887">
    <property type="term" value="F:ATP hydrolysis activity"/>
    <property type="evidence" value="ECO:0007669"/>
    <property type="project" value="InterPro"/>
</dbReference>
<evidence type="ECO:0000313" key="7">
    <source>
        <dbReference type="EMBL" id="OGG44334.1"/>
    </source>
</evidence>
<dbReference type="PANTHER" id="PTHR13779">
    <property type="entry name" value="WERNER HELICASE-INTERACTING PROTEIN 1 FAMILY MEMBER"/>
    <property type="match status" value="1"/>
</dbReference>
<dbReference type="Gene3D" id="1.20.272.10">
    <property type="match status" value="1"/>
</dbReference>
<accession>A0A1F6C589</accession>
<dbReference type="InterPro" id="IPR032423">
    <property type="entry name" value="AAA_assoc_2"/>
</dbReference>
<dbReference type="Gene3D" id="3.40.50.300">
    <property type="entry name" value="P-loop containing nucleotide triphosphate hydrolases"/>
    <property type="match status" value="1"/>
</dbReference>
<keyword evidence="3" id="KW-0235">DNA replication</keyword>
<dbReference type="SMART" id="SM00382">
    <property type="entry name" value="AAA"/>
    <property type="match status" value="1"/>
</dbReference>
<dbReference type="FunFam" id="1.10.3710.10:FF:000004">
    <property type="entry name" value="Putative ATPase, AAA family"/>
    <property type="match status" value="1"/>
</dbReference>
<name>A0A1F6C589_HANXR</name>
<reference evidence="7 8" key="1">
    <citation type="journal article" date="2016" name="Nat. Commun.">
        <title>Thousands of microbial genomes shed light on interconnected biogeochemical processes in an aquifer system.</title>
        <authorList>
            <person name="Anantharaman K."/>
            <person name="Brown C.T."/>
            <person name="Hug L.A."/>
            <person name="Sharon I."/>
            <person name="Castelle C.J."/>
            <person name="Probst A.J."/>
            <person name="Thomas B.C."/>
            <person name="Singh A."/>
            <person name="Wilkins M.J."/>
            <person name="Karaoz U."/>
            <person name="Brodie E.L."/>
            <person name="Williams K.H."/>
            <person name="Hubbard S.S."/>
            <person name="Banfield J.F."/>
        </authorList>
    </citation>
    <scope>NUCLEOTIDE SEQUENCE [LARGE SCALE GENOMIC DNA]</scope>
    <source>
        <strain evidence="8">RIFCSPLOWO2_12_FULL_64_10</strain>
    </source>
</reference>
<dbReference type="GO" id="GO:0008047">
    <property type="term" value="F:enzyme activator activity"/>
    <property type="evidence" value="ECO:0007669"/>
    <property type="project" value="TreeGrafter"/>
</dbReference>
<dbReference type="FunFam" id="3.40.50.300:FF:000137">
    <property type="entry name" value="Replication-associated recombination protein A"/>
    <property type="match status" value="1"/>
</dbReference>